<evidence type="ECO:0000256" key="4">
    <source>
        <dbReference type="ARBA" id="ARBA00022989"/>
    </source>
</evidence>
<evidence type="ECO:0000256" key="1">
    <source>
        <dbReference type="ARBA" id="ARBA00004370"/>
    </source>
</evidence>
<dbReference type="GO" id="GO:0005789">
    <property type="term" value="C:endoplasmic reticulum membrane"/>
    <property type="evidence" value="ECO:0007669"/>
    <property type="project" value="InterPro"/>
</dbReference>
<evidence type="ECO:0000256" key="3">
    <source>
        <dbReference type="ARBA" id="ARBA00022692"/>
    </source>
</evidence>
<comment type="similarity">
    <text evidence="2">Belongs to the Asterix family.</text>
</comment>
<sequence length="105" mass="11530">MSASTSDPRRPDAIVEYRPEVKRIEDDDPDVPGFVALVFAICGLMIRNRTCLWVGMIFSVESYLNQRASEGGLLGSPAATIIFSLSTLVMNYMPEILAAYSGIKI</sequence>
<dbReference type="EMBL" id="KN042431">
    <property type="protein sequence ID" value="KFH62514.1"/>
    <property type="molecule type" value="Genomic_DNA"/>
</dbReference>
<gene>
    <name evidence="6" type="ORF">MVEG_11907</name>
</gene>
<dbReference type="GO" id="GO:0044183">
    <property type="term" value="F:protein folding chaperone"/>
    <property type="evidence" value="ECO:0007669"/>
    <property type="project" value="InterPro"/>
</dbReference>
<dbReference type="InterPro" id="IPR005351">
    <property type="entry name" value="ASTER"/>
</dbReference>
<keyword evidence="5" id="KW-0472">Membrane</keyword>
<comment type="subcellular location">
    <subcellularLocation>
        <location evidence="1">Membrane</location>
    </subcellularLocation>
</comment>
<reference evidence="6 7" key="1">
    <citation type="submission" date="2011-02" db="EMBL/GenBank/DDBJ databases">
        <title>The Genome Sequence of Mortierella verticillata NRRL 6337.</title>
        <authorList>
            <consortium name="The Broad Institute Genome Sequencing Platform"/>
            <person name="Russ C."/>
            <person name="Cuomo C."/>
            <person name="Burger G."/>
            <person name="Gray M.W."/>
            <person name="Holland P.W.H."/>
            <person name="King N."/>
            <person name="Lang F.B.F."/>
            <person name="Roger A.J."/>
            <person name="Ruiz-Trillo I."/>
            <person name="Young S.K."/>
            <person name="Zeng Q."/>
            <person name="Gargeya S."/>
            <person name="Alvarado L."/>
            <person name="Berlin A."/>
            <person name="Chapman S.B."/>
            <person name="Chen Z."/>
            <person name="Freedman E."/>
            <person name="Gellesch M."/>
            <person name="Goldberg J."/>
            <person name="Griggs A."/>
            <person name="Gujja S."/>
            <person name="Heilman E."/>
            <person name="Heiman D."/>
            <person name="Howarth C."/>
            <person name="Mehta T."/>
            <person name="Neiman D."/>
            <person name="Pearson M."/>
            <person name="Roberts A."/>
            <person name="Saif S."/>
            <person name="Shea T."/>
            <person name="Shenoy N."/>
            <person name="Sisk P."/>
            <person name="Stolte C."/>
            <person name="Sykes S."/>
            <person name="White J."/>
            <person name="Yandava C."/>
            <person name="Haas B."/>
            <person name="Nusbaum C."/>
            <person name="Birren B."/>
        </authorList>
    </citation>
    <scope>NUCLEOTIDE SEQUENCE [LARGE SCALE GENOMIC DNA]</scope>
    <source>
        <strain evidence="6 7">NRRL 6337</strain>
    </source>
</reference>
<dbReference type="AlphaFoldDB" id="A0A086TKN7"/>
<dbReference type="Proteomes" id="UP000243308">
    <property type="component" value="Unassembled WGS sequence"/>
</dbReference>
<evidence type="ECO:0000313" key="7">
    <source>
        <dbReference type="Proteomes" id="UP000243308"/>
    </source>
</evidence>
<dbReference type="GO" id="GO:0045048">
    <property type="term" value="P:protein insertion into ER membrane"/>
    <property type="evidence" value="ECO:0007669"/>
    <property type="project" value="InterPro"/>
</dbReference>
<organism evidence="6 7">
    <name type="scientific">Podila verticillata NRRL 6337</name>
    <dbReference type="NCBI Taxonomy" id="1069443"/>
    <lineage>
        <taxon>Eukaryota</taxon>
        <taxon>Fungi</taxon>
        <taxon>Fungi incertae sedis</taxon>
        <taxon>Mucoromycota</taxon>
        <taxon>Mortierellomycotina</taxon>
        <taxon>Mortierellomycetes</taxon>
        <taxon>Mortierellales</taxon>
        <taxon>Mortierellaceae</taxon>
        <taxon>Podila</taxon>
    </lineage>
</organism>
<evidence type="ECO:0000313" key="6">
    <source>
        <dbReference type="EMBL" id="KFH62514.1"/>
    </source>
</evidence>
<proteinExistence type="inferred from homology"/>
<keyword evidence="4" id="KW-1133">Transmembrane helix</keyword>
<keyword evidence="7" id="KW-1185">Reference proteome</keyword>
<dbReference type="PANTHER" id="PTHR13193:SF0">
    <property type="entry name" value="PAT COMPLEX SUBUNIT ASTERIX"/>
    <property type="match status" value="1"/>
</dbReference>
<accession>A0A086TKN7</accession>
<dbReference type="Pfam" id="PF03669">
    <property type="entry name" value="ASTER"/>
    <property type="match status" value="1"/>
</dbReference>
<name>A0A086TKN7_9FUNG</name>
<evidence type="ECO:0008006" key="8">
    <source>
        <dbReference type="Google" id="ProtNLM"/>
    </source>
</evidence>
<keyword evidence="3" id="KW-0812">Transmembrane</keyword>
<evidence type="ECO:0000256" key="5">
    <source>
        <dbReference type="ARBA" id="ARBA00023136"/>
    </source>
</evidence>
<dbReference type="OrthoDB" id="284718at2759"/>
<dbReference type="PANTHER" id="PTHR13193">
    <property type="entry name" value="CGI-140"/>
    <property type="match status" value="1"/>
</dbReference>
<protein>
    <recommendedName>
        <fullName evidence="8">Protein Asterix</fullName>
    </recommendedName>
</protein>
<evidence type="ECO:0000256" key="2">
    <source>
        <dbReference type="ARBA" id="ARBA00009066"/>
    </source>
</evidence>